<organism evidence="3 4">
    <name type="scientific">Ostreobium quekettii</name>
    <dbReference type="NCBI Taxonomy" id="121088"/>
    <lineage>
        <taxon>Eukaryota</taxon>
        <taxon>Viridiplantae</taxon>
        <taxon>Chlorophyta</taxon>
        <taxon>core chlorophytes</taxon>
        <taxon>Ulvophyceae</taxon>
        <taxon>TCBD clade</taxon>
        <taxon>Bryopsidales</taxon>
        <taxon>Ostreobineae</taxon>
        <taxon>Ostreobiaceae</taxon>
        <taxon>Ostreobium</taxon>
    </lineage>
</organism>
<keyword evidence="1" id="KW-0812">Transmembrane</keyword>
<evidence type="ECO:0000256" key="1">
    <source>
        <dbReference type="SAM" id="Phobius"/>
    </source>
</evidence>
<dbReference type="InterPro" id="IPR029044">
    <property type="entry name" value="Nucleotide-diphossugar_trans"/>
</dbReference>
<keyword evidence="1" id="KW-1133">Transmembrane helix</keyword>
<dbReference type="Pfam" id="PF13632">
    <property type="entry name" value="Glyco_trans_2_3"/>
    <property type="match status" value="1"/>
</dbReference>
<gene>
    <name evidence="3" type="ORF">OSTQU699_LOCUS3190</name>
</gene>
<feature type="transmembrane region" description="Helical" evidence="1">
    <location>
        <begin position="85"/>
        <end position="111"/>
    </location>
</feature>
<feature type="transmembrane region" description="Helical" evidence="1">
    <location>
        <begin position="461"/>
        <end position="482"/>
    </location>
</feature>
<evidence type="ECO:0000313" key="3">
    <source>
        <dbReference type="EMBL" id="CAD7697829.1"/>
    </source>
</evidence>
<keyword evidence="1" id="KW-0472">Membrane</keyword>
<dbReference type="OrthoDB" id="38531at2759"/>
<dbReference type="EMBL" id="CAJHUC010000716">
    <property type="protein sequence ID" value="CAD7697829.1"/>
    <property type="molecule type" value="Genomic_DNA"/>
</dbReference>
<comment type="caution">
    <text evidence="3">The sequence shown here is derived from an EMBL/GenBank/DDBJ whole genome shotgun (WGS) entry which is preliminary data.</text>
</comment>
<keyword evidence="4" id="KW-1185">Reference proteome</keyword>
<accession>A0A8S1ISI8</accession>
<evidence type="ECO:0000313" key="4">
    <source>
        <dbReference type="Proteomes" id="UP000708148"/>
    </source>
</evidence>
<dbReference type="SUPFAM" id="SSF53448">
    <property type="entry name" value="Nucleotide-diphospho-sugar transferases"/>
    <property type="match status" value="1"/>
</dbReference>
<dbReference type="PANTHER" id="PTHR35408">
    <property type="entry name" value="CHROMOSOME 15, WHOLE GENOME SHOTGUN SEQUENCE"/>
    <property type="match status" value="1"/>
</dbReference>
<feature type="transmembrane region" description="Helical" evidence="1">
    <location>
        <begin position="46"/>
        <end position="65"/>
    </location>
</feature>
<evidence type="ECO:0000259" key="2">
    <source>
        <dbReference type="Pfam" id="PF13632"/>
    </source>
</evidence>
<name>A0A8S1ISI8_9CHLO</name>
<dbReference type="InterPro" id="IPR001173">
    <property type="entry name" value="Glyco_trans_2-like"/>
</dbReference>
<dbReference type="Proteomes" id="UP000708148">
    <property type="component" value="Unassembled WGS sequence"/>
</dbReference>
<feature type="transmembrane region" description="Helical" evidence="1">
    <location>
        <begin position="430"/>
        <end position="449"/>
    </location>
</feature>
<reference evidence="3" key="1">
    <citation type="submission" date="2020-12" db="EMBL/GenBank/DDBJ databases">
        <authorList>
            <person name="Iha C."/>
        </authorList>
    </citation>
    <scope>NUCLEOTIDE SEQUENCE</scope>
</reference>
<sequence length="612" mass="68904">MDAERPDRLCIACEQPHEAVLDSGQHSPAAVAAAGTSERPPHYHEAFVTAMSLALCFSILSAWIFDAVSETLLDGNCLRLTHIAVMPVAAAFMVFSCHTIFSSIACGVGPVDHMKVMVRKLYRRFFGGKCNIYVNDDGLMTLCEEKRRERIEYYMSEGIAYCSRPPSCNKGGYVRRGRFKKASNLNFALNISLQVEAMMNRHTLGYAEALQMLVEEGGGSFLAAGDVRIGDFILLVDSDTRVPSNCIAPTVTELAQARRVAYTQHLTTPLRVGKNYWEDAISHFTSTIYNVAIRIATSGGDMAPLVGHNVFLSWSAMKECAYIDEADFQQKFWSENHVSEDFDMALRFQVKGFHGRYVTYTGPGFQEGVSLTVHDEIVRFKKYSFGASELLFNPFSQWRKGPFSSQYLRYLASDTPWWSKVTVSAYLSSYLAISASWWLSLVHYFMYAWSDYWREEVVTSLDISVTVLVIFSGVALFGVALVRYRLGTTSLVAAVWEELRHVPIMVLFFNGISMHLFSSILSHLLDIDVEFGATQKEIKQTNFFQEMGHTLYTYKWQYALNGLFLCIVIGLYIAPSPWAIRAPHSIIPIGTSIFGHMMAPILLNPVLMRLKF</sequence>
<dbReference type="PANTHER" id="PTHR35408:SF3">
    <property type="entry name" value="GLYCOSYLTRANSFERASE 2-LIKE DOMAIN-CONTAINING PROTEIN"/>
    <property type="match status" value="1"/>
</dbReference>
<dbReference type="AlphaFoldDB" id="A0A8S1ISI8"/>
<feature type="transmembrane region" description="Helical" evidence="1">
    <location>
        <begin position="556"/>
        <end position="574"/>
    </location>
</feature>
<dbReference type="Gene3D" id="3.90.550.10">
    <property type="entry name" value="Spore Coat Polysaccharide Biosynthesis Protein SpsA, Chain A"/>
    <property type="match status" value="1"/>
</dbReference>
<feature type="transmembrane region" description="Helical" evidence="1">
    <location>
        <begin position="586"/>
        <end position="607"/>
    </location>
</feature>
<proteinExistence type="predicted"/>
<protein>
    <recommendedName>
        <fullName evidence="2">Glycosyltransferase 2-like domain-containing protein</fullName>
    </recommendedName>
</protein>
<feature type="domain" description="Glycosyltransferase 2-like" evidence="2">
    <location>
        <begin position="232"/>
        <end position="449"/>
    </location>
</feature>